<gene>
    <name evidence="3" type="ORF">EB820_01025</name>
</gene>
<dbReference type="Proteomes" id="UP000276178">
    <property type="component" value="Unassembled WGS sequence"/>
</dbReference>
<proteinExistence type="predicted"/>
<dbReference type="OrthoDB" id="9798454at2"/>
<evidence type="ECO:0000259" key="2">
    <source>
        <dbReference type="Pfam" id="PF02525"/>
    </source>
</evidence>
<evidence type="ECO:0000313" key="4">
    <source>
        <dbReference type="Proteomes" id="UP000276178"/>
    </source>
</evidence>
<dbReference type="PANTHER" id="PTHR47307">
    <property type="entry name" value="GLUTATHIONE-REGULATED POTASSIUM-EFFLUX SYSTEM ANCILLARY PROTEIN KEFG"/>
    <property type="match status" value="1"/>
</dbReference>
<protein>
    <submittedName>
        <fullName evidence="3">NAD(P)H dehydrogenase</fullName>
    </submittedName>
</protein>
<dbReference type="InterPro" id="IPR029039">
    <property type="entry name" value="Flavoprotein-like_sf"/>
</dbReference>
<reference evidence="3 4" key="1">
    <citation type="submission" date="2018-10" db="EMBL/GenBank/DDBJ databases">
        <title>Phylogenomics of Brevibacillus.</title>
        <authorList>
            <person name="Dunlap C."/>
        </authorList>
    </citation>
    <scope>NUCLEOTIDE SEQUENCE [LARGE SCALE GENOMIC DNA]</scope>
    <source>
        <strain evidence="3 4">NRRL NRS 1219</strain>
    </source>
</reference>
<dbReference type="InterPro" id="IPR046980">
    <property type="entry name" value="KefG/KefF"/>
</dbReference>
<dbReference type="EMBL" id="RHHN01000007">
    <property type="protein sequence ID" value="RNB61247.1"/>
    <property type="molecule type" value="Genomic_DNA"/>
</dbReference>
<dbReference type="Pfam" id="PF02525">
    <property type="entry name" value="Flavodoxin_2"/>
    <property type="match status" value="1"/>
</dbReference>
<dbReference type="AlphaFoldDB" id="A0A3M8BE61"/>
<organism evidence="3 4">
    <name type="scientific">Brevibacillus agri</name>
    <dbReference type="NCBI Taxonomy" id="51101"/>
    <lineage>
        <taxon>Bacteria</taxon>
        <taxon>Bacillati</taxon>
        <taxon>Bacillota</taxon>
        <taxon>Bacilli</taxon>
        <taxon>Bacillales</taxon>
        <taxon>Paenibacillaceae</taxon>
        <taxon>Brevibacillus</taxon>
    </lineage>
</organism>
<dbReference type="GO" id="GO:0003955">
    <property type="term" value="F:NAD(P)H dehydrogenase (quinone) activity"/>
    <property type="evidence" value="ECO:0007669"/>
    <property type="project" value="TreeGrafter"/>
</dbReference>
<dbReference type="SUPFAM" id="SSF52218">
    <property type="entry name" value="Flavoproteins"/>
    <property type="match status" value="1"/>
</dbReference>
<dbReference type="GO" id="GO:0009055">
    <property type="term" value="F:electron transfer activity"/>
    <property type="evidence" value="ECO:0007669"/>
    <property type="project" value="TreeGrafter"/>
</dbReference>
<name>A0A3M8BE61_9BACL</name>
<feature type="domain" description="Flavodoxin-like fold" evidence="2">
    <location>
        <begin position="1"/>
        <end position="62"/>
    </location>
</feature>
<evidence type="ECO:0000313" key="3">
    <source>
        <dbReference type="EMBL" id="RNB61247.1"/>
    </source>
</evidence>
<dbReference type="Gene3D" id="3.40.50.360">
    <property type="match status" value="1"/>
</dbReference>
<dbReference type="RefSeq" id="WP_005835375.1">
    <property type="nucleotide sequence ID" value="NZ_CP194760.1"/>
</dbReference>
<evidence type="ECO:0000256" key="1">
    <source>
        <dbReference type="ARBA" id="ARBA00023002"/>
    </source>
</evidence>
<sequence>MKQWQDVVLTYGWAYGSEGNKLHNKEFLLAISVGGPEQAYERDGYNYFTIAELTTPHVKAANRVLNLLTTISRSPS</sequence>
<dbReference type="GO" id="GO:0010181">
    <property type="term" value="F:FMN binding"/>
    <property type="evidence" value="ECO:0007669"/>
    <property type="project" value="TreeGrafter"/>
</dbReference>
<keyword evidence="1" id="KW-0560">Oxidoreductase</keyword>
<dbReference type="InterPro" id="IPR003680">
    <property type="entry name" value="Flavodoxin_fold"/>
</dbReference>
<dbReference type="PANTHER" id="PTHR47307:SF1">
    <property type="entry name" value="GLUTATHIONE-REGULATED POTASSIUM-EFFLUX SYSTEM ANCILLARY PROTEIN KEFG"/>
    <property type="match status" value="1"/>
</dbReference>
<comment type="caution">
    <text evidence="3">The sequence shown here is derived from an EMBL/GenBank/DDBJ whole genome shotgun (WGS) entry which is preliminary data.</text>
</comment>
<accession>A0A3M8BE61</accession>